<protein>
    <recommendedName>
        <fullName evidence="3">Sortilin N-terminal domain-containing protein</fullName>
    </recommendedName>
</protein>
<feature type="compositionally biased region" description="Polar residues" evidence="2">
    <location>
        <begin position="55"/>
        <end position="68"/>
    </location>
</feature>
<dbReference type="SUPFAM" id="SSF110296">
    <property type="entry name" value="Oligoxyloglucan reducing end-specific cellobiohydrolase"/>
    <property type="match status" value="1"/>
</dbReference>
<reference evidence="5" key="1">
    <citation type="submission" date="2016-11" db="EMBL/GenBank/DDBJ databases">
        <authorList>
            <person name="Varghese N."/>
            <person name="Submissions S."/>
        </authorList>
    </citation>
    <scope>NUCLEOTIDE SEQUENCE [LARGE SCALE GENOMIC DNA]</scope>
    <source>
        <strain evidence="5">USBA-503</strain>
    </source>
</reference>
<dbReference type="Gene3D" id="2.130.10.10">
    <property type="entry name" value="YVTN repeat-like/Quinoprotein amine dehydrogenase"/>
    <property type="match status" value="2"/>
</dbReference>
<evidence type="ECO:0000313" key="4">
    <source>
        <dbReference type="EMBL" id="SHJ75006.1"/>
    </source>
</evidence>
<keyword evidence="5" id="KW-1185">Reference proteome</keyword>
<organism evidence="4 5">
    <name type="scientific">Alicyclobacillus tolerans</name>
    <dbReference type="NCBI Taxonomy" id="90970"/>
    <lineage>
        <taxon>Bacteria</taxon>
        <taxon>Bacillati</taxon>
        <taxon>Bacillota</taxon>
        <taxon>Bacilli</taxon>
        <taxon>Bacillales</taxon>
        <taxon>Alicyclobacillaceae</taxon>
        <taxon>Alicyclobacillus</taxon>
    </lineage>
</organism>
<proteinExistence type="predicted"/>
<dbReference type="CDD" id="cd15482">
    <property type="entry name" value="Sialidase_non-viral"/>
    <property type="match status" value="2"/>
</dbReference>
<dbReference type="EMBL" id="FRAF01000003">
    <property type="protein sequence ID" value="SHJ75006.1"/>
    <property type="molecule type" value="Genomic_DNA"/>
</dbReference>
<dbReference type="OrthoDB" id="501835at2"/>
<accession>A0A1M6LUY4</accession>
<dbReference type="PROSITE" id="PS51257">
    <property type="entry name" value="PROKAR_LIPOPROTEIN"/>
    <property type="match status" value="1"/>
</dbReference>
<feature type="region of interest" description="Disordered" evidence="2">
    <location>
        <begin position="35"/>
        <end position="68"/>
    </location>
</feature>
<dbReference type="RefSeq" id="WP_072873002.1">
    <property type="nucleotide sequence ID" value="NZ_FRAF01000003.1"/>
</dbReference>
<keyword evidence="1" id="KW-0677">Repeat</keyword>
<dbReference type="InterPro" id="IPR031778">
    <property type="entry name" value="Sortilin_N"/>
</dbReference>
<sequence>MKYKPFWLLSGIAGFIYCTLIGCGTENHTTSVKNMQTHSSASHPNASHATKSKTDSFPTTTPSKSVQTPQVPHFTSINMVNEQIGWATGRNTVWYTKDGGLSWKAVTPPGFQSAPFLQMSMNAIGNQMAWIAASNGNSIASPLSIYYTANAGQSWVKQKIQATGYPMSLHFLDPDQGWIALFQGAAAGSEGETIYHTYNGGMTWHTIAQTNQVKGGNLPFVGDKTGVSFVNAKVGWVTGFTALSGHIYFYRTTDGGYHWSLQILHVPNTFQNEQFTSFPPIFFGQQKGILPVSYGMGLLVYRTNDGGNTWTSEQAVQSTVPNQAIQAWSFPNMKDGFVIDGKQILTTSDGGQTWNSFTPNLTLKNVMDMQFVSSTHGWIVMNPGTLFYTTDGGHFWNKVK</sequence>
<dbReference type="STRING" id="1830138.SAMN05443507_10389"/>
<evidence type="ECO:0000256" key="1">
    <source>
        <dbReference type="ARBA" id="ARBA00022737"/>
    </source>
</evidence>
<dbReference type="PANTHER" id="PTHR47199">
    <property type="entry name" value="PHOTOSYSTEM II STABILITY/ASSEMBLY FACTOR HCF136, CHLOROPLASTIC"/>
    <property type="match status" value="1"/>
</dbReference>
<feature type="domain" description="Sortilin N-terminal" evidence="3">
    <location>
        <begin position="300"/>
        <end position="399"/>
    </location>
</feature>
<name>A0A1M6LUY4_9BACL</name>
<dbReference type="AlphaFoldDB" id="A0A1M6LUY4"/>
<dbReference type="PANTHER" id="PTHR47199:SF2">
    <property type="entry name" value="PHOTOSYSTEM II STABILITY_ASSEMBLY FACTOR HCF136, CHLOROPLASTIC"/>
    <property type="match status" value="1"/>
</dbReference>
<dbReference type="Pfam" id="PF15902">
    <property type="entry name" value="Sortilin-Vps10"/>
    <property type="match status" value="1"/>
</dbReference>
<feature type="compositionally biased region" description="Low complexity" evidence="2">
    <location>
        <begin position="38"/>
        <end position="49"/>
    </location>
</feature>
<dbReference type="Proteomes" id="UP000184016">
    <property type="component" value="Unassembled WGS sequence"/>
</dbReference>
<evidence type="ECO:0000256" key="2">
    <source>
        <dbReference type="SAM" id="MobiDB-lite"/>
    </source>
</evidence>
<evidence type="ECO:0000313" key="5">
    <source>
        <dbReference type="Proteomes" id="UP000184016"/>
    </source>
</evidence>
<evidence type="ECO:0000259" key="3">
    <source>
        <dbReference type="Pfam" id="PF15902"/>
    </source>
</evidence>
<dbReference type="InterPro" id="IPR015943">
    <property type="entry name" value="WD40/YVTN_repeat-like_dom_sf"/>
</dbReference>
<gene>
    <name evidence="4" type="ORF">SAMN05443507_10389</name>
</gene>